<dbReference type="InterPro" id="IPR003593">
    <property type="entry name" value="AAA+_ATPase"/>
</dbReference>
<feature type="transmembrane region" description="Helical" evidence="7">
    <location>
        <begin position="264"/>
        <end position="288"/>
    </location>
</feature>
<gene>
    <name evidence="10" type="ORF">Ae201684_001089</name>
</gene>
<evidence type="ECO:0000259" key="9">
    <source>
        <dbReference type="PROSITE" id="PS50929"/>
    </source>
</evidence>
<dbReference type="InterPro" id="IPR011527">
    <property type="entry name" value="ABC1_TM_dom"/>
</dbReference>
<protein>
    <recommendedName>
        <fullName evidence="12">ABC transporter domain-containing protein</fullName>
    </recommendedName>
</protein>
<reference evidence="10 11" key="1">
    <citation type="submission" date="2019-07" db="EMBL/GenBank/DDBJ databases">
        <title>Genomics analysis of Aphanomyces spp. identifies a new class of oomycete effector associated with host adaptation.</title>
        <authorList>
            <person name="Gaulin E."/>
        </authorList>
    </citation>
    <scope>NUCLEOTIDE SEQUENCE [LARGE SCALE GENOMIC DNA]</scope>
    <source>
        <strain evidence="10 11">ATCC 201684</strain>
    </source>
</reference>
<dbReference type="PANTHER" id="PTHR24221:SF620">
    <property type="entry name" value="ABC TRANSMEMBRANE TYPE-1 DOMAIN-CONTAINING PROTEIN"/>
    <property type="match status" value="1"/>
</dbReference>
<keyword evidence="11" id="KW-1185">Reference proteome</keyword>
<dbReference type="InterPro" id="IPR027417">
    <property type="entry name" value="P-loop_NTPase"/>
</dbReference>
<dbReference type="Pfam" id="PF00664">
    <property type="entry name" value="ABC_membrane"/>
    <property type="match status" value="1"/>
</dbReference>
<evidence type="ECO:0000256" key="6">
    <source>
        <dbReference type="ARBA" id="ARBA00023136"/>
    </source>
</evidence>
<dbReference type="PROSITE" id="PS50893">
    <property type="entry name" value="ABC_TRANSPORTER_2"/>
    <property type="match status" value="1"/>
</dbReference>
<dbReference type="SUPFAM" id="SSF90123">
    <property type="entry name" value="ABC transporter transmembrane region"/>
    <property type="match status" value="1"/>
</dbReference>
<feature type="transmembrane region" description="Helical" evidence="7">
    <location>
        <begin position="29"/>
        <end position="51"/>
    </location>
</feature>
<dbReference type="GO" id="GO:0140359">
    <property type="term" value="F:ABC-type transporter activity"/>
    <property type="evidence" value="ECO:0007669"/>
    <property type="project" value="InterPro"/>
</dbReference>
<dbReference type="PANTHER" id="PTHR24221">
    <property type="entry name" value="ATP-BINDING CASSETTE SUB-FAMILY B"/>
    <property type="match status" value="1"/>
</dbReference>
<dbReference type="AlphaFoldDB" id="A0A6G0XVD1"/>
<evidence type="ECO:0000256" key="5">
    <source>
        <dbReference type="ARBA" id="ARBA00022989"/>
    </source>
</evidence>
<feature type="domain" description="ABC transporter" evidence="8">
    <location>
        <begin position="540"/>
        <end position="768"/>
    </location>
</feature>
<dbReference type="PROSITE" id="PS50929">
    <property type="entry name" value="ABC_TM1F"/>
    <property type="match status" value="1"/>
</dbReference>
<evidence type="ECO:0000259" key="8">
    <source>
        <dbReference type="PROSITE" id="PS50893"/>
    </source>
</evidence>
<evidence type="ECO:0000313" key="11">
    <source>
        <dbReference type="Proteomes" id="UP000481153"/>
    </source>
</evidence>
<evidence type="ECO:0000256" key="4">
    <source>
        <dbReference type="ARBA" id="ARBA00022840"/>
    </source>
</evidence>
<feature type="transmembrane region" description="Helical" evidence="7">
    <location>
        <begin position="235"/>
        <end position="258"/>
    </location>
</feature>
<dbReference type="Gene3D" id="1.20.1560.10">
    <property type="entry name" value="ABC transporter type 1, transmembrane domain"/>
    <property type="match status" value="1"/>
</dbReference>
<sequence length="816" mass="88481">MRFQLMDPPAKEPLSSCLHLLRRVDSRPWHYTIVAILVVDFVVQVVSLLFVVPIPPWMSLPSLVLCAVDLALRCVVLRTALVESCAAMADIGLWVAMLVVCLCRSFGKPSELLLLLYVALGASRLIVKPRARLYSKPLHATSKSGLTLCALRTHLSQEVMEKLDLSALYNNFREEVPKDQLLSFILHHRPPAVDVSAILSMLRAAESPMAPPYTAVDVTTSTLTHWSIHRSDMGWCLLAMLIHASLNPLQAFCLKMLLDHTFDSTWPLALLVGLSAPFAATTAVIAFLQSRLLAHATATMQQQLLAVVLLPPSSSIVATTQGDVSTVFASDIARVNALWQAVFWNLFHPLVTAVVGFVYLMACDINVGWLALWISFVLVFSGPQGRAAGYSTAFGAANAKLTESFQTALAAQAEVVVLGMKLSVQERFDALAVECASTQFAKDLWAALVQIFVEAGMYAFVALATAGLGTRVMAQTLSTGDFVSMVGLLGRIAGPVTVLGGFMRVAIGNASSLQRVDALLRAKSPEALPWRPMEPLRRGLCIDGLCVAWENMQILTEVALTCPRGSVTCIVGPSGSGKSTLLSCLMQLIKPSNGRILWDDCLLERGHQDHVGVAFQTGHLLDGSILDNLLYGDPNATTSDCMEALRLAECHFIQDLPQGVDTDAAAVPWSGGQLQRLCLARALVRRPSVLLLDEATSALDTETEAAIVSMLWRLAKEKGTTVVSVTHRLATTVNADHIVVLKGGRIVEEGDYGELINRRGVFYDMAHVGHKGHTDGGNTAKNPEMMSTLSRRAWTMTDMSTRTTTTTTTPGEYMVL</sequence>
<keyword evidence="6 7" id="KW-0472">Membrane</keyword>
<dbReference type="Proteomes" id="UP000481153">
    <property type="component" value="Unassembled WGS sequence"/>
</dbReference>
<dbReference type="Pfam" id="PF00005">
    <property type="entry name" value="ABC_tran"/>
    <property type="match status" value="1"/>
</dbReference>
<dbReference type="GO" id="GO:0016887">
    <property type="term" value="F:ATP hydrolysis activity"/>
    <property type="evidence" value="ECO:0007669"/>
    <property type="project" value="InterPro"/>
</dbReference>
<dbReference type="GO" id="GO:0016020">
    <property type="term" value="C:membrane"/>
    <property type="evidence" value="ECO:0007669"/>
    <property type="project" value="UniProtKB-SubCell"/>
</dbReference>
<proteinExistence type="predicted"/>
<dbReference type="InterPro" id="IPR039421">
    <property type="entry name" value="Type_1_exporter"/>
</dbReference>
<name>A0A6G0XVD1_9STRA</name>
<evidence type="ECO:0000256" key="7">
    <source>
        <dbReference type="SAM" id="Phobius"/>
    </source>
</evidence>
<accession>A0A6G0XVD1</accession>
<dbReference type="InterPro" id="IPR036640">
    <property type="entry name" value="ABC1_TM_sf"/>
</dbReference>
<feature type="transmembrane region" description="Helical" evidence="7">
    <location>
        <begin position="342"/>
        <end position="361"/>
    </location>
</feature>
<keyword evidence="3" id="KW-0547">Nucleotide-binding</keyword>
<comment type="caution">
    <text evidence="10">The sequence shown here is derived from an EMBL/GenBank/DDBJ whole genome shotgun (WGS) entry which is preliminary data.</text>
</comment>
<dbReference type="GO" id="GO:0005524">
    <property type="term" value="F:ATP binding"/>
    <property type="evidence" value="ECO:0007669"/>
    <property type="project" value="UniProtKB-KW"/>
</dbReference>
<evidence type="ECO:0000256" key="2">
    <source>
        <dbReference type="ARBA" id="ARBA00022692"/>
    </source>
</evidence>
<keyword evidence="2 7" id="KW-0812">Transmembrane</keyword>
<dbReference type="EMBL" id="VJMJ01000009">
    <property type="protein sequence ID" value="KAF0744623.1"/>
    <property type="molecule type" value="Genomic_DNA"/>
</dbReference>
<feature type="transmembrane region" description="Helical" evidence="7">
    <location>
        <begin position="88"/>
        <end position="106"/>
    </location>
</feature>
<evidence type="ECO:0000256" key="3">
    <source>
        <dbReference type="ARBA" id="ARBA00022741"/>
    </source>
</evidence>
<feature type="transmembrane region" description="Helical" evidence="7">
    <location>
        <begin position="367"/>
        <end position="383"/>
    </location>
</feature>
<evidence type="ECO:0000256" key="1">
    <source>
        <dbReference type="ARBA" id="ARBA00004141"/>
    </source>
</evidence>
<evidence type="ECO:0008006" key="12">
    <source>
        <dbReference type="Google" id="ProtNLM"/>
    </source>
</evidence>
<evidence type="ECO:0000313" key="10">
    <source>
        <dbReference type="EMBL" id="KAF0744623.1"/>
    </source>
</evidence>
<dbReference type="Gene3D" id="3.40.50.300">
    <property type="entry name" value="P-loop containing nucleotide triphosphate hydrolases"/>
    <property type="match status" value="1"/>
</dbReference>
<keyword evidence="5 7" id="KW-1133">Transmembrane helix</keyword>
<feature type="domain" description="ABC transmembrane type-1" evidence="9">
    <location>
        <begin position="235"/>
        <end position="508"/>
    </location>
</feature>
<dbReference type="SMART" id="SM00382">
    <property type="entry name" value="AAA"/>
    <property type="match status" value="1"/>
</dbReference>
<organism evidence="10 11">
    <name type="scientific">Aphanomyces euteiches</name>
    <dbReference type="NCBI Taxonomy" id="100861"/>
    <lineage>
        <taxon>Eukaryota</taxon>
        <taxon>Sar</taxon>
        <taxon>Stramenopiles</taxon>
        <taxon>Oomycota</taxon>
        <taxon>Saprolegniomycetes</taxon>
        <taxon>Saprolegniales</taxon>
        <taxon>Verrucalvaceae</taxon>
        <taxon>Aphanomyces</taxon>
    </lineage>
</organism>
<dbReference type="InterPro" id="IPR003439">
    <property type="entry name" value="ABC_transporter-like_ATP-bd"/>
</dbReference>
<comment type="subcellular location">
    <subcellularLocation>
        <location evidence="1">Membrane</location>
        <topology evidence="1">Multi-pass membrane protein</topology>
    </subcellularLocation>
</comment>
<dbReference type="VEuPathDB" id="FungiDB:AeMF1_001599"/>
<feature type="transmembrane region" description="Helical" evidence="7">
    <location>
        <begin position="444"/>
        <end position="468"/>
    </location>
</feature>
<dbReference type="SUPFAM" id="SSF52540">
    <property type="entry name" value="P-loop containing nucleoside triphosphate hydrolases"/>
    <property type="match status" value="1"/>
</dbReference>
<keyword evidence="4" id="KW-0067">ATP-binding</keyword>